<dbReference type="EMBL" id="MN739103">
    <property type="protein sequence ID" value="QHS88931.1"/>
    <property type="molecule type" value="Genomic_DNA"/>
</dbReference>
<evidence type="ECO:0000313" key="1">
    <source>
        <dbReference type="EMBL" id="QHS88931.1"/>
    </source>
</evidence>
<name>A0A6C0BB33_9ZZZZ</name>
<dbReference type="AlphaFoldDB" id="A0A6C0BB33"/>
<accession>A0A6C0BB33</accession>
<protein>
    <recommendedName>
        <fullName evidence="2">Glycosyltransferase</fullName>
    </recommendedName>
</protein>
<proteinExistence type="predicted"/>
<organism evidence="1">
    <name type="scientific">viral metagenome</name>
    <dbReference type="NCBI Taxonomy" id="1070528"/>
    <lineage>
        <taxon>unclassified sequences</taxon>
        <taxon>metagenomes</taxon>
        <taxon>organismal metagenomes</taxon>
    </lineage>
</organism>
<evidence type="ECO:0008006" key="2">
    <source>
        <dbReference type="Google" id="ProtNLM"/>
    </source>
</evidence>
<reference evidence="1" key="1">
    <citation type="journal article" date="2020" name="Nature">
        <title>Giant virus diversity and host interactions through global metagenomics.</title>
        <authorList>
            <person name="Schulz F."/>
            <person name="Roux S."/>
            <person name="Paez-Espino D."/>
            <person name="Jungbluth S."/>
            <person name="Walsh D.A."/>
            <person name="Denef V.J."/>
            <person name="McMahon K.D."/>
            <person name="Konstantinidis K.T."/>
            <person name="Eloe-Fadrosh E.A."/>
            <person name="Kyrpides N.C."/>
            <person name="Woyke T."/>
        </authorList>
    </citation>
    <scope>NUCLEOTIDE SEQUENCE</scope>
    <source>
        <strain evidence="1">GVMAG-M-3300010158-59</strain>
    </source>
</reference>
<sequence length="240" mass="28654">MVEFGFIILRHVNNELTNKYWIHCYNSIRIWYKECHILIIDDNSDYNFITDIDLYKTTIINSEYPSRGELLPYYYYLHNKLFDVALILHDSVFLNNPLDFSVYGYKSVWDFDHGCDQIDDETTMIDAFDNPDLKRFYENKSLWRGCFGGMTMITHDYLSYVNSRYDISKLLPHVIGRYSRCSFERVIGCLFKKCQDSLTEIHPEKEVLLGDIHNYCKWGITFDEKDNYKDLPLNKVWTGR</sequence>